<evidence type="ECO:0000313" key="2">
    <source>
        <dbReference type="Proteomes" id="UP000887565"/>
    </source>
</evidence>
<proteinExistence type="predicted"/>
<organism evidence="2 3">
    <name type="scientific">Romanomermis culicivorax</name>
    <name type="common">Nematode worm</name>
    <dbReference type="NCBI Taxonomy" id="13658"/>
    <lineage>
        <taxon>Eukaryota</taxon>
        <taxon>Metazoa</taxon>
        <taxon>Ecdysozoa</taxon>
        <taxon>Nematoda</taxon>
        <taxon>Enoplea</taxon>
        <taxon>Dorylaimia</taxon>
        <taxon>Mermithida</taxon>
        <taxon>Mermithoidea</taxon>
        <taxon>Mermithidae</taxon>
        <taxon>Romanomermis</taxon>
    </lineage>
</organism>
<evidence type="ECO:0000313" key="3">
    <source>
        <dbReference type="WBParaSite" id="nRc.2.0.1.t14239-RA"/>
    </source>
</evidence>
<protein>
    <submittedName>
        <fullName evidence="3">Uncharacterized protein</fullName>
    </submittedName>
</protein>
<keyword evidence="2" id="KW-1185">Reference proteome</keyword>
<accession>A0A915IK46</accession>
<feature type="transmembrane region" description="Helical" evidence="1">
    <location>
        <begin position="74"/>
        <end position="98"/>
    </location>
</feature>
<evidence type="ECO:0000256" key="1">
    <source>
        <dbReference type="SAM" id="Phobius"/>
    </source>
</evidence>
<reference evidence="3" key="1">
    <citation type="submission" date="2022-11" db="UniProtKB">
        <authorList>
            <consortium name="WormBaseParasite"/>
        </authorList>
    </citation>
    <scope>IDENTIFICATION</scope>
</reference>
<keyword evidence="1" id="KW-1133">Transmembrane helix</keyword>
<keyword evidence="1" id="KW-0812">Transmembrane</keyword>
<keyword evidence="1" id="KW-0472">Membrane</keyword>
<dbReference type="Proteomes" id="UP000887565">
    <property type="component" value="Unplaced"/>
</dbReference>
<sequence length="99" mass="11693">LICIIFTQISAARTDADEFLIALIHKFNLGHWIASFESARDFSDENNKILSYNFDEFLQLLIVLIVFFHQFFKFLFYAVIFDEFLQLLIVLIIFYAVIS</sequence>
<dbReference type="WBParaSite" id="nRc.2.0.1.t14239-RA">
    <property type="protein sequence ID" value="nRc.2.0.1.t14239-RA"/>
    <property type="gene ID" value="nRc.2.0.1.g14239"/>
</dbReference>
<dbReference type="AlphaFoldDB" id="A0A915IK46"/>
<name>A0A915IK46_ROMCU</name>
<feature type="transmembrane region" description="Helical" evidence="1">
    <location>
        <begin position="49"/>
        <end position="68"/>
    </location>
</feature>